<accession>A0A0K9XAX6</accession>
<proteinExistence type="predicted"/>
<protein>
    <submittedName>
        <fullName evidence="2">3-demethylubiquinone-9 3-methyltransferase</fullName>
    </submittedName>
</protein>
<dbReference type="InterPro" id="IPR009725">
    <property type="entry name" value="3_dmu_93_MTrfase"/>
</dbReference>
<gene>
    <name evidence="2" type="ORF">AC230_21775</name>
</gene>
<dbReference type="Proteomes" id="UP000037288">
    <property type="component" value="Unassembled WGS sequence"/>
</dbReference>
<name>A0A0K9XAX6_9ACTN</name>
<dbReference type="PIRSF" id="PIRSF021700">
    <property type="entry name" value="3_dmu_93_MTrfase"/>
    <property type="match status" value="1"/>
</dbReference>
<dbReference type="GO" id="GO:0008168">
    <property type="term" value="F:methyltransferase activity"/>
    <property type="evidence" value="ECO:0007669"/>
    <property type="project" value="UniProtKB-KW"/>
</dbReference>
<sequence>MQKISPFLWFDDRAEEAAEHYTSLFPDSRIVHVQRYGEAGPGEPGTVMTVTFELAGQQFIALNGGPQFTFNEAVSLYVDCTSQKEVDELWEKLGAGGEEGPCGWLKDRYGLSWQIIPRTLTDLLSDPDPVKSDRVMQAMLGMTKIDIAALEAAYEDAASDEGASGAGDEE</sequence>
<dbReference type="GO" id="GO:0032259">
    <property type="term" value="P:methylation"/>
    <property type="evidence" value="ECO:0007669"/>
    <property type="project" value="UniProtKB-KW"/>
</dbReference>
<dbReference type="SUPFAM" id="SSF54593">
    <property type="entry name" value="Glyoxalase/Bleomycin resistance protein/Dihydroxybiphenyl dioxygenase"/>
    <property type="match status" value="1"/>
</dbReference>
<dbReference type="CDD" id="cd06588">
    <property type="entry name" value="PhnB_like"/>
    <property type="match status" value="1"/>
</dbReference>
<dbReference type="STRING" id="1678637.AC230_21775"/>
<dbReference type="InterPro" id="IPR029068">
    <property type="entry name" value="Glyas_Bleomycin-R_OHBP_Dase"/>
</dbReference>
<evidence type="ECO:0000313" key="3">
    <source>
        <dbReference type="Proteomes" id="UP000037288"/>
    </source>
</evidence>
<organism evidence="2 3">
    <name type="scientific">Streptomyces caatingaensis</name>
    <dbReference type="NCBI Taxonomy" id="1678637"/>
    <lineage>
        <taxon>Bacteria</taxon>
        <taxon>Bacillati</taxon>
        <taxon>Actinomycetota</taxon>
        <taxon>Actinomycetes</taxon>
        <taxon>Kitasatosporales</taxon>
        <taxon>Streptomycetaceae</taxon>
        <taxon>Streptomyces</taxon>
    </lineage>
</organism>
<keyword evidence="2" id="KW-0808">Transferase</keyword>
<feature type="domain" description="PhnB-like" evidence="1">
    <location>
        <begin position="2"/>
        <end position="116"/>
    </location>
</feature>
<dbReference type="Pfam" id="PF06983">
    <property type="entry name" value="3-dmu-9_3-mt"/>
    <property type="match status" value="1"/>
</dbReference>
<dbReference type="EMBL" id="LFXA01000014">
    <property type="protein sequence ID" value="KNB50569.1"/>
    <property type="molecule type" value="Genomic_DNA"/>
</dbReference>
<dbReference type="AlphaFoldDB" id="A0A0K9XAX6"/>
<comment type="caution">
    <text evidence="2">The sequence shown here is derived from an EMBL/GenBank/DDBJ whole genome shotgun (WGS) entry which is preliminary data.</text>
</comment>
<keyword evidence="2" id="KW-0830">Ubiquinone</keyword>
<dbReference type="Gene3D" id="3.10.180.10">
    <property type="entry name" value="2,3-Dihydroxybiphenyl 1,2-Dioxygenase, domain 1"/>
    <property type="match status" value="1"/>
</dbReference>
<dbReference type="PATRIC" id="fig|1678637.3.peg.4669"/>
<dbReference type="PANTHER" id="PTHR33990">
    <property type="entry name" value="PROTEIN YJDN-RELATED"/>
    <property type="match status" value="1"/>
</dbReference>
<keyword evidence="2" id="KW-0489">Methyltransferase</keyword>
<evidence type="ECO:0000313" key="2">
    <source>
        <dbReference type="EMBL" id="KNB50569.1"/>
    </source>
</evidence>
<dbReference type="InterPro" id="IPR028973">
    <property type="entry name" value="PhnB-like"/>
</dbReference>
<dbReference type="OrthoDB" id="9806473at2"/>
<reference evidence="3" key="1">
    <citation type="submission" date="2015-07" db="EMBL/GenBank/DDBJ databases">
        <title>Draft genome sequence of Streptomyces sp. CMAA 1322, a bacterium isolated from Caatinga biome, from dry forest semiarid of Brazil.</title>
        <authorList>
            <person name="Santos S.N."/>
            <person name="Gacesa R."/>
            <person name="Taketani R.G."/>
            <person name="Long P.F."/>
            <person name="Melo I.S."/>
        </authorList>
    </citation>
    <scope>NUCLEOTIDE SEQUENCE [LARGE SCALE GENOMIC DNA]</scope>
    <source>
        <strain evidence="3">CMAA 1322</strain>
    </source>
</reference>
<keyword evidence="3" id="KW-1185">Reference proteome</keyword>
<dbReference type="RefSeq" id="WP_049717972.1">
    <property type="nucleotide sequence ID" value="NZ_LFXA01000014.1"/>
</dbReference>
<evidence type="ECO:0000259" key="1">
    <source>
        <dbReference type="Pfam" id="PF06983"/>
    </source>
</evidence>